<dbReference type="EMBL" id="MJVJ01000126">
    <property type="protein sequence ID" value="OEV44625.1"/>
    <property type="molecule type" value="Genomic_DNA"/>
</dbReference>
<gene>
    <name evidence="2" type="ORF">AJY60_10080</name>
    <name evidence="3" type="ORF">C3H42_02185</name>
    <name evidence="1" type="ORF">F8Y55_06660</name>
</gene>
<reference evidence="3 4" key="2">
    <citation type="journal article" date="2019" name="Appl. Environ. Microbiol.">
        <title>Population genetics and characterization of Campylobacter jejuni isolates in western jackdaws and game birds in Finland.</title>
        <authorList>
            <person name="Kovanen S."/>
            <person name="Rossi M."/>
            <person name="Pohja-Mykra M."/>
            <person name="Nieminen T."/>
            <person name="Raunio-Saarnisto M."/>
            <person name="Sauvala M."/>
            <person name="Fredriksson-Ahomaa M."/>
            <person name="Hanninen M.L."/>
            <person name="Kivisto R."/>
        </authorList>
    </citation>
    <scope>NUCLEOTIDE SEQUENCE [LARGE SCALE GENOMIC DNA]</scope>
    <source>
        <strain evidence="3 4">CB296</strain>
    </source>
</reference>
<dbReference type="Proteomes" id="UP000865560">
    <property type="component" value="Unassembled WGS sequence"/>
</dbReference>
<protein>
    <submittedName>
        <fullName evidence="3">Uncharacterized protein</fullName>
    </submittedName>
</protein>
<evidence type="ECO:0000313" key="5">
    <source>
        <dbReference type="Proteomes" id="UP000421425"/>
    </source>
</evidence>
<reference evidence="1 5" key="3">
    <citation type="submission" date="2019-10" db="EMBL/GenBank/DDBJ databases">
        <authorList>
            <consortium name="PulseNet: The National Subtyping Network for Foodborne Disease Surveillance"/>
            <person name="Tarr C.L."/>
            <person name="Trees E."/>
            <person name="Katz L.S."/>
            <person name="Carleton-Romer H.A."/>
            <person name="Stroika S."/>
            <person name="Kucerova Z."/>
            <person name="Roache K.F."/>
            <person name="Sabol A.L."/>
            <person name="Besser J."/>
            <person name="Gerner-Smidt P."/>
        </authorList>
    </citation>
    <scope>NUCLEOTIDE SEQUENCE [LARGE SCALE GENOMIC DNA]</scope>
    <source>
        <strain evidence="1 5">PNUSAC012091</strain>
    </source>
</reference>
<name>A0A1E7NMA3_CAMJU</name>
<evidence type="ECO:0000313" key="4">
    <source>
        <dbReference type="Proteomes" id="UP000287237"/>
    </source>
</evidence>
<dbReference type="AlphaFoldDB" id="A0A1E7NMA3"/>
<evidence type="ECO:0000313" key="1">
    <source>
        <dbReference type="EMBL" id="ECZ5738325.1"/>
    </source>
</evidence>
<dbReference type="EMBL" id="PRCK01000001">
    <property type="protein sequence ID" value="RTJ97027.1"/>
    <property type="molecule type" value="Genomic_DNA"/>
</dbReference>
<dbReference type="Proteomes" id="UP000421425">
    <property type="component" value="Unassembled WGS sequence"/>
</dbReference>
<evidence type="ECO:0000313" key="2">
    <source>
        <dbReference type="EMBL" id="OEV44625.1"/>
    </source>
</evidence>
<reference evidence="2 6" key="1">
    <citation type="submission" date="2016-09" db="EMBL/GenBank/DDBJ databases">
        <title>Campylobacter from American crows.</title>
        <authorList>
            <person name="Weis A.M."/>
            <person name="Weimer B.C."/>
            <person name="Townsend A.K."/>
            <person name="Taff C."/>
        </authorList>
    </citation>
    <scope>NUCLEOTIDE SEQUENCE [LARGE SCALE GENOMIC DNA]</scope>
    <source>
        <strain evidence="2 6">BCW_3791</strain>
    </source>
</reference>
<evidence type="ECO:0000313" key="3">
    <source>
        <dbReference type="EMBL" id="RTJ97027.1"/>
    </source>
</evidence>
<dbReference type="EMBL" id="AALHBX010000011">
    <property type="protein sequence ID" value="ECZ5738325.1"/>
    <property type="molecule type" value="Genomic_DNA"/>
</dbReference>
<comment type="caution">
    <text evidence="3">The sequence shown here is derived from an EMBL/GenBank/DDBJ whole genome shotgun (WGS) entry which is preliminary data.</text>
</comment>
<sequence length="326" mass="36959">MSKDKIITDAPDVQGLRVLVLSRAMESLGKEAIQAGFLTSISGLKGGTRESQKLSPINDRDYEEINAVGKKTSATVNMNLLYKFVKDGNLESYEGVNYLEKAFEENEEVFIIVEINDERKTTLKIKMKLTGFELQSEANNKFSANITAEKIGEAKDITPFRFEESQNIEHTTKALNVGDVMSDKKGKIIYFYPKESTLEKPELNDERMVYVFDEVRGVVPNPSTQTFNENNEFITTKEADKVWEKENDENIIHESKTEPEQGQTYEELKGKTLYFYPNALTLLYPANEDIRKKYTIDQSSGIASEATMQTFLNGKFSDALRKGGKK</sequence>
<accession>A0A1E7NMA3</accession>
<organism evidence="3 4">
    <name type="scientific">Campylobacter jejuni</name>
    <dbReference type="NCBI Taxonomy" id="197"/>
    <lineage>
        <taxon>Bacteria</taxon>
        <taxon>Pseudomonadati</taxon>
        <taxon>Campylobacterota</taxon>
        <taxon>Epsilonproteobacteria</taxon>
        <taxon>Campylobacterales</taxon>
        <taxon>Campylobacteraceae</taxon>
        <taxon>Campylobacter</taxon>
    </lineage>
</organism>
<proteinExistence type="predicted"/>
<dbReference type="RefSeq" id="WP_038851013.1">
    <property type="nucleotide sequence ID" value="NZ_CAMRHI010000010.1"/>
</dbReference>
<evidence type="ECO:0000313" key="6">
    <source>
        <dbReference type="Proteomes" id="UP000865560"/>
    </source>
</evidence>
<dbReference type="Proteomes" id="UP000287237">
    <property type="component" value="Unassembled WGS sequence"/>
</dbReference>